<accession>A0AAD7FER0</accession>
<organism evidence="1 2">
    <name type="scientific">Roridomyces roridus</name>
    <dbReference type="NCBI Taxonomy" id="1738132"/>
    <lineage>
        <taxon>Eukaryota</taxon>
        <taxon>Fungi</taxon>
        <taxon>Dikarya</taxon>
        <taxon>Basidiomycota</taxon>
        <taxon>Agaricomycotina</taxon>
        <taxon>Agaricomycetes</taxon>
        <taxon>Agaricomycetidae</taxon>
        <taxon>Agaricales</taxon>
        <taxon>Marasmiineae</taxon>
        <taxon>Mycenaceae</taxon>
        <taxon>Roridomyces</taxon>
    </lineage>
</organism>
<reference evidence="1" key="1">
    <citation type="submission" date="2023-03" db="EMBL/GenBank/DDBJ databases">
        <title>Massive genome expansion in bonnet fungi (Mycena s.s.) driven by repeated elements and novel gene families across ecological guilds.</title>
        <authorList>
            <consortium name="Lawrence Berkeley National Laboratory"/>
            <person name="Harder C.B."/>
            <person name="Miyauchi S."/>
            <person name="Viragh M."/>
            <person name="Kuo A."/>
            <person name="Thoen E."/>
            <person name="Andreopoulos B."/>
            <person name="Lu D."/>
            <person name="Skrede I."/>
            <person name="Drula E."/>
            <person name="Henrissat B."/>
            <person name="Morin E."/>
            <person name="Kohler A."/>
            <person name="Barry K."/>
            <person name="LaButti K."/>
            <person name="Morin E."/>
            <person name="Salamov A."/>
            <person name="Lipzen A."/>
            <person name="Mereny Z."/>
            <person name="Hegedus B."/>
            <person name="Baldrian P."/>
            <person name="Stursova M."/>
            <person name="Weitz H."/>
            <person name="Taylor A."/>
            <person name="Grigoriev I.V."/>
            <person name="Nagy L.G."/>
            <person name="Martin F."/>
            <person name="Kauserud H."/>
        </authorList>
    </citation>
    <scope>NUCLEOTIDE SEQUENCE</scope>
    <source>
        <strain evidence="1">9284</strain>
    </source>
</reference>
<evidence type="ECO:0000313" key="2">
    <source>
        <dbReference type="Proteomes" id="UP001221142"/>
    </source>
</evidence>
<dbReference type="InterPro" id="IPR032675">
    <property type="entry name" value="LRR_dom_sf"/>
</dbReference>
<dbReference type="SUPFAM" id="SSF52047">
    <property type="entry name" value="RNI-like"/>
    <property type="match status" value="1"/>
</dbReference>
<keyword evidence="2" id="KW-1185">Reference proteome</keyword>
<dbReference type="AlphaFoldDB" id="A0AAD7FER0"/>
<dbReference type="Gene3D" id="3.80.10.10">
    <property type="entry name" value="Ribonuclease Inhibitor"/>
    <property type="match status" value="1"/>
</dbReference>
<protein>
    <submittedName>
        <fullName evidence="1">Uncharacterized protein</fullName>
    </submittedName>
</protein>
<dbReference type="EMBL" id="JARKIF010000018">
    <property type="protein sequence ID" value="KAJ7619632.1"/>
    <property type="molecule type" value="Genomic_DNA"/>
</dbReference>
<gene>
    <name evidence="1" type="ORF">FB45DRAFT_931270</name>
</gene>
<dbReference type="Proteomes" id="UP001221142">
    <property type="component" value="Unassembled WGS sequence"/>
</dbReference>
<evidence type="ECO:0000313" key="1">
    <source>
        <dbReference type="EMBL" id="KAJ7619632.1"/>
    </source>
</evidence>
<sequence length="306" mass="34491">MRGRQTVTVADSQAHAKDRRLAELYSLVLHAEALLMECLKLMRQVERFSLRDFRPLRIGSCLPSLHFLNLWSCTLAFHAESWESHVANFLTRHPTITHLGLKMWTANGRGPLQLPQGTLLPRLQYYHGPLHLLCGFSKHSLRAIRTSWNGGDPSSFIENLRAQTGPDLGSLSLCNLAAAKVSDVLVHLSKHMSHLEKLELHFWDAPTNTAAIVNNINAYLTRSKRLAYLAMAFSTPDESDDAVVNSGNERRAFEMWTKTSPSLRGCCIGQTAWRKVGQKWEDCSKKVFLSEVGFAVFDQRANVDNH</sequence>
<comment type="caution">
    <text evidence="1">The sequence shown here is derived from an EMBL/GenBank/DDBJ whole genome shotgun (WGS) entry which is preliminary data.</text>
</comment>
<name>A0AAD7FER0_9AGAR</name>
<proteinExistence type="predicted"/>